<comment type="caution">
    <text evidence="1">The sequence shown here is derived from an EMBL/GenBank/DDBJ whole genome shotgun (WGS) entry which is preliminary data.</text>
</comment>
<gene>
    <name evidence="1" type="ORF">PsYK624_114230</name>
</gene>
<evidence type="ECO:0000313" key="2">
    <source>
        <dbReference type="Proteomes" id="UP000703269"/>
    </source>
</evidence>
<organism evidence="1 2">
    <name type="scientific">Phanerochaete sordida</name>
    <dbReference type="NCBI Taxonomy" id="48140"/>
    <lineage>
        <taxon>Eukaryota</taxon>
        <taxon>Fungi</taxon>
        <taxon>Dikarya</taxon>
        <taxon>Basidiomycota</taxon>
        <taxon>Agaricomycotina</taxon>
        <taxon>Agaricomycetes</taxon>
        <taxon>Polyporales</taxon>
        <taxon>Phanerochaetaceae</taxon>
        <taxon>Phanerochaete</taxon>
    </lineage>
</organism>
<proteinExistence type="predicted"/>
<evidence type="ECO:0000313" key="1">
    <source>
        <dbReference type="EMBL" id="GJE95241.1"/>
    </source>
</evidence>
<name>A0A9P3GHW4_9APHY</name>
<reference evidence="1 2" key="1">
    <citation type="submission" date="2021-08" db="EMBL/GenBank/DDBJ databases">
        <title>Draft Genome Sequence of Phanerochaete sordida strain YK-624.</title>
        <authorList>
            <person name="Mori T."/>
            <person name="Dohra H."/>
            <person name="Suzuki T."/>
            <person name="Kawagishi H."/>
            <person name="Hirai H."/>
        </authorList>
    </citation>
    <scope>NUCLEOTIDE SEQUENCE [LARGE SCALE GENOMIC DNA]</scope>
    <source>
        <strain evidence="1 2">YK-624</strain>
    </source>
</reference>
<dbReference type="EMBL" id="BPQB01000047">
    <property type="protein sequence ID" value="GJE95241.1"/>
    <property type="molecule type" value="Genomic_DNA"/>
</dbReference>
<dbReference type="Proteomes" id="UP000703269">
    <property type="component" value="Unassembled WGS sequence"/>
</dbReference>
<dbReference type="AlphaFoldDB" id="A0A9P3GHW4"/>
<protein>
    <submittedName>
        <fullName evidence="1">Uncharacterized protein</fullName>
    </submittedName>
</protein>
<sequence>MSKHIAFYGRSNMWHPAEDIERFVHRSVEIMGPWYIARKPGDSGANSSITIEVHLIAAGGTFFVLEKCTAIGVLLLGVPYTLIRIQEGIWICAELVDTSRSPSAPSTLHAVKWGVIHGECTSEDLGGARAAAVSLVDVAYLNGEEAAQRSQHTERYTGAFSKMRFRELGETCTFDI</sequence>
<keyword evidence="2" id="KW-1185">Reference proteome</keyword>
<accession>A0A9P3GHW4</accession>